<feature type="transmembrane region" description="Helical" evidence="6">
    <location>
        <begin position="235"/>
        <end position="257"/>
    </location>
</feature>
<keyword evidence="6" id="KW-0592">Phosphate transport</keyword>
<sequence length="512" mass="54414">MPEDRPVTLTKRTLDKDLDKLTYVEDAANHVTKRLIAPGLGLIFLGLAMFVAGIYVLDRPGATLVIAAVALAGYMAMNIGAKDVANNVGAAVGARAITMTQALVMAAIFEILGATIAGGPVIKTVSTHIVDTDRIINSGKLAWLMMAALLSAALWINFATWLKAPVSTTHAIVGAVVGAGTAAVGPDMVNWHVLAAISAGWVVTPFLGGTIAAGMLFFIKTFIIYRSDKIAAAKYWIPILIGLMAGAFTAYLVLQLAPRDTVAGLPTLAIGIGVGLMTWFGARPLVAAQSVGLENKNSALRKLFRLPLICSAALMSFAHGANDIANAIGPLAAIVRSVRQGDNLSIVAGATGQTVPFWVVLIGGCGISVGILLYGPRLIRLIGSQITKLNPMRAYCVALSAALTVIVASWFGLPVSSTHIAVGAVFGVGFFREWYTSRSRRRLDYMRQKAEASGIVWSDMEEADEHNPDEIHRRRLVRRSHFMTIIAAWAITVPVSALLAATVYWAMVALFI</sequence>
<keyword evidence="4 6" id="KW-1133">Transmembrane helix</keyword>
<keyword evidence="3 6" id="KW-0812">Transmembrane</keyword>
<feature type="transmembrane region" description="Helical" evidence="6">
    <location>
        <begin position="355"/>
        <end position="374"/>
    </location>
</feature>
<evidence type="ECO:0000313" key="7">
    <source>
        <dbReference type="EMBL" id="GAJ94892.1"/>
    </source>
</evidence>
<proteinExistence type="inferred from homology"/>
<accession>A0AA87Q6D5</accession>
<feature type="transmembrane region" description="Helical" evidence="6">
    <location>
        <begin position="394"/>
        <end position="413"/>
    </location>
</feature>
<dbReference type="GeneID" id="86847395"/>
<feature type="transmembrane region" description="Helical" evidence="6">
    <location>
        <begin position="191"/>
        <end position="223"/>
    </location>
</feature>
<feature type="transmembrane region" description="Helical" evidence="6">
    <location>
        <begin position="142"/>
        <end position="162"/>
    </location>
</feature>
<evidence type="ECO:0000256" key="4">
    <source>
        <dbReference type="ARBA" id="ARBA00022989"/>
    </source>
</evidence>
<evidence type="ECO:0000256" key="1">
    <source>
        <dbReference type="ARBA" id="ARBA00004141"/>
    </source>
</evidence>
<evidence type="ECO:0000256" key="2">
    <source>
        <dbReference type="ARBA" id="ARBA00022448"/>
    </source>
</evidence>
<dbReference type="RefSeq" id="WP_007699929.1">
    <property type="nucleotide sequence ID" value="NZ_BAYX01000009.1"/>
</dbReference>
<dbReference type="PANTHER" id="PTHR11101:SF80">
    <property type="entry name" value="PHOSPHATE TRANSPORTER"/>
    <property type="match status" value="1"/>
</dbReference>
<comment type="subcellular location">
    <subcellularLocation>
        <location evidence="1 6">Membrane</location>
        <topology evidence="1 6">Multi-pass membrane protein</topology>
    </subcellularLocation>
</comment>
<dbReference type="GO" id="GO:0016020">
    <property type="term" value="C:membrane"/>
    <property type="evidence" value="ECO:0007669"/>
    <property type="project" value="UniProtKB-SubCell"/>
</dbReference>
<evidence type="ECO:0000256" key="6">
    <source>
        <dbReference type="RuleBase" id="RU363058"/>
    </source>
</evidence>
<keyword evidence="5 6" id="KW-0472">Membrane</keyword>
<feature type="transmembrane region" description="Helical" evidence="6">
    <location>
        <begin position="35"/>
        <end position="56"/>
    </location>
</feature>
<gene>
    <name evidence="7" type="ORF">RRH01S_09_02070</name>
</gene>
<organism evidence="7 8">
    <name type="scientific">Rhizobium rhizogenes NBRC 13257</name>
    <dbReference type="NCBI Taxonomy" id="1220581"/>
    <lineage>
        <taxon>Bacteria</taxon>
        <taxon>Pseudomonadati</taxon>
        <taxon>Pseudomonadota</taxon>
        <taxon>Alphaproteobacteria</taxon>
        <taxon>Hyphomicrobiales</taxon>
        <taxon>Rhizobiaceae</taxon>
        <taxon>Rhizobium/Agrobacterium group</taxon>
        <taxon>Rhizobium</taxon>
    </lineage>
</organism>
<comment type="caution">
    <text evidence="7">The sequence shown here is derived from an EMBL/GenBank/DDBJ whole genome shotgun (WGS) entry which is preliminary data.</text>
</comment>
<dbReference type="EMBL" id="BAYX01000009">
    <property type="protein sequence ID" value="GAJ94892.1"/>
    <property type="molecule type" value="Genomic_DNA"/>
</dbReference>
<dbReference type="PANTHER" id="PTHR11101">
    <property type="entry name" value="PHOSPHATE TRANSPORTER"/>
    <property type="match status" value="1"/>
</dbReference>
<keyword evidence="2 6" id="KW-0813">Transport</keyword>
<dbReference type="Proteomes" id="UP000026941">
    <property type="component" value="Unassembled WGS sequence"/>
</dbReference>
<feature type="transmembrane region" description="Helical" evidence="6">
    <location>
        <begin position="419"/>
        <end position="435"/>
    </location>
</feature>
<feature type="transmembrane region" description="Helical" evidence="6">
    <location>
        <begin position="102"/>
        <end position="122"/>
    </location>
</feature>
<dbReference type="Pfam" id="PF01384">
    <property type="entry name" value="PHO4"/>
    <property type="match status" value="1"/>
</dbReference>
<feature type="transmembrane region" description="Helical" evidence="6">
    <location>
        <begin position="482"/>
        <end position="507"/>
    </location>
</feature>
<feature type="transmembrane region" description="Helical" evidence="6">
    <location>
        <begin position="303"/>
        <end position="321"/>
    </location>
</feature>
<evidence type="ECO:0000256" key="5">
    <source>
        <dbReference type="ARBA" id="ARBA00023136"/>
    </source>
</evidence>
<protein>
    <recommendedName>
        <fullName evidence="6">Phosphate transporter</fullName>
    </recommendedName>
</protein>
<evidence type="ECO:0000256" key="3">
    <source>
        <dbReference type="ARBA" id="ARBA00022692"/>
    </source>
</evidence>
<feature type="transmembrane region" description="Helical" evidence="6">
    <location>
        <begin position="62"/>
        <end position="81"/>
    </location>
</feature>
<dbReference type="InterPro" id="IPR001204">
    <property type="entry name" value="Phos_transporter"/>
</dbReference>
<dbReference type="AlphaFoldDB" id="A0AA87Q6D5"/>
<name>A0AA87Q6D5_RHIRH</name>
<dbReference type="GO" id="GO:0035435">
    <property type="term" value="P:phosphate ion transmembrane transport"/>
    <property type="evidence" value="ECO:0007669"/>
    <property type="project" value="TreeGrafter"/>
</dbReference>
<feature type="transmembrane region" description="Helical" evidence="6">
    <location>
        <begin position="263"/>
        <end position="282"/>
    </location>
</feature>
<dbReference type="GO" id="GO:0005315">
    <property type="term" value="F:phosphate transmembrane transporter activity"/>
    <property type="evidence" value="ECO:0007669"/>
    <property type="project" value="InterPro"/>
</dbReference>
<comment type="similarity">
    <text evidence="6">Belongs to the inorganic phosphate transporter (PiT) (TC 2.A.20) family.</text>
</comment>
<reference evidence="7 8" key="1">
    <citation type="submission" date="2014-05" db="EMBL/GenBank/DDBJ databases">
        <title>Whole genome shotgun sequence of Rhizobium rhizogenes NBRC 13257.</title>
        <authorList>
            <person name="Katano-Makiyama Y."/>
            <person name="Hosoyama A."/>
            <person name="Hashimoto M."/>
            <person name="Hosoyama Y."/>
            <person name="Noguchi M."/>
            <person name="Tsuchikane K."/>
            <person name="Kimura A."/>
            <person name="Ohji S."/>
            <person name="Ichikawa N."/>
            <person name="Yamazoe A."/>
            <person name="Fujita N."/>
        </authorList>
    </citation>
    <scope>NUCLEOTIDE SEQUENCE [LARGE SCALE GENOMIC DNA]</scope>
    <source>
        <strain evidence="7 8">NBRC 13257</strain>
    </source>
</reference>
<evidence type="ECO:0000313" key="8">
    <source>
        <dbReference type="Proteomes" id="UP000026941"/>
    </source>
</evidence>